<feature type="transmembrane region" description="Helical" evidence="1">
    <location>
        <begin position="20"/>
        <end position="39"/>
    </location>
</feature>
<dbReference type="AlphaFoldDB" id="A0AAI9YR83"/>
<reference evidence="2 3" key="1">
    <citation type="submission" date="2016-10" db="EMBL/GenBank/DDBJ databases">
        <title>The genome sequence of Colletotrichum fioriniae PJ7.</title>
        <authorList>
            <person name="Baroncelli R."/>
        </authorList>
    </citation>
    <scope>NUCLEOTIDE SEQUENCE [LARGE SCALE GENOMIC DNA]</scope>
    <source>
        <strain evidence="2 3">IMI 309622</strain>
    </source>
</reference>
<keyword evidence="1" id="KW-1133">Transmembrane helix</keyword>
<keyword evidence="1" id="KW-0812">Transmembrane</keyword>
<gene>
    <name evidence="2" type="ORF">CCOS01_10555</name>
</gene>
<dbReference type="RefSeq" id="XP_060310512.1">
    <property type="nucleotide sequence ID" value="XM_060458710.1"/>
</dbReference>
<keyword evidence="3" id="KW-1185">Reference proteome</keyword>
<keyword evidence="1" id="KW-0472">Membrane</keyword>
<accession>A0AAI9YR83</accession>
<dbReference type="Proteomes" id="UP001240678">
    <property type="component" value="Unassembled WGS sequence"/>
</dbReference>
<comment type="caution">
    <text evidence="2">The sequence shown here is derived from an EMBL/GenBank/DDBJ whole genome shotgun (WGS) entry which is preliminary data.</text>
</comment>
<evidence type="ECO:0000256" key="1">
    <source>
        <dbReference type="SAM" id="Phobius"/>
    </source>
</evidence>
<feature type="transmembrane region" description="Helical" evidence="1">
    <location>
        <begin position="110"/>
        <end position="129"/>
    </location>
</feature>
<dbReference type="GeneID" id="85342257"/>
<organism evidence="2 3">
    <name type="scientific">Colletotrichum costaricense</name>
    <dbReference type="NCBI Taxonomy" id="1209916"/>
    <lineage>
        <taxon>Eukaryota</taxon>
        <taxon>Fungi</taxon>
        <taxon>Dikarya</taxon>
        <taxon>Ascomycota</taxon>
        <taxon>Pezizomycotina</taxon>
        <taxon>Sordariomycetes</taxon>
        <taxon>Hypocreomycetidae</taxon>
        <taxon>Glomerellales</taxon>
        <taxon>Glomerellaceae</taxon>
        <taxon>Colletotrichum</taxon>
        <taxon>Colletotrichum acutatum species complex</taxon>
    </lineage>
</organism>
<proteinExistence type="predicted"/>
<sequence length="152" mass="16437">MLPDINFGPRVSMLCRGGRVLTMLRMIGGIATAITSIYVAVARDGHNLGDVAYTSLWCFALIGGAVLFMVWRHMSKMPNAYSFLSIVFFYATQATLLEGPGLVLDGILPVLPLVVVSGSFLASLFLSFYKNMSSTQADVEQSAWDMAASCLV</sequence>
<protein>
    <submittedName>
        <fullName evidence="2">Uncharacterized protein</fullName>
    </submittedName>
</protein>
<dbReference type="EMBL" id="MOOE01000011">
    <property type="protein sequence ID" value="KAK1520436.1"/>
    <property type="molecule type" value="Genomic_DNA"/>
</dbReference>
<feature type="transmembrane region" description="Helical" evidence="1">
    <location>
        <begin position="51"/>
        <end position="71"/>
    </location>
</feature>
<evidence type="ECO:0000313" key="3">
    <source>
        <dbReference type="Proteomes" id="UP001240678"/>
    </source>
</evidence>
<evidence type="ECO:0000313" key="2">
    <source>
        <dbReference type="EMBL" id="KAK1520436.1"/>
    </source>
</evidence>
<name>A0AAI9YR83_9PEZI</name>
<feature type="transmembrane region" description="Helical" evidence="1">
    <location>
        <begin position="83"/>
        <end position="104"/>
    </location>
</feature>